<dbReference type="Pfam" id="PF00583">
    <property type="entry name" value="Acetyltransf_1"/>
    <property type="match status" value="1"/>
</dbReference>
<dbReference type="Gene3D" id="3.40.630.30">
    <property type="match status" value="1"/>
</dbReference>
<feature type="non-terminal residue" evidence="2">
    <location>
        <position position="1"/>
    </location>
</feature>
<reference evidence="2" key="2">
    <citation type="journal article" date="2021" name="PeerJ">
        <title>Extensive microbial diversity within the chicken gut microbiome revealed by metagenomics and culture.</title>
        <authorList>
            <person name="Gilroy R."/>
            <person name="Ravi A."/>
            <person name="Getino M."/>
            <person name="Pursley I."/>
            <person name="Horton D.L."/>
            <person name="Alikhan N.F."/>
            <person name="Baker D."/>
            <person name="Gharbi K."/>
            <person name="Hall N."/>
            <person name="Watson M."/>
            <person name="Adriaenssens E.M."/>
            <person name="Foster-Nyarko E."/>
            <person name="Jarju S."/>
            <person name="Secka A."/>
            <person name="Antonio M."/>
            <person name="Oren A."/>
            <person name="Chaudhuri R.R."/>
            <person name="La Ragione R."/>
            <person name="Hildebrand F."/>
            <person name="Pallen M.J."/>
        </authorList>
    </citation>
    <scope>NUCLEOTIDE SEQUENCE</scope>
    <source>
        <strain evidence="2">ChiHjej12B11-7776</strain>
    </source>
</reference>
<dbReference type="EMBL" id="DVOC01000098">
    <property type="protein sequence ID" value="HIU91444.1"/>
    <property type="molecule type" value="Genomic_DNA"/>
</dbReference>
<dbReference type="Proteomes" id="UP000886852">
    <property type="component" value="Unassembled WGS sequence"/>
</dbReference>
<reference evidence="2" key="1">
    <citation type="submission" date="2020-10" db="EMBL/GenBank/DDBJ databases">
        <authorList>
            <person name="Gilroy R."/>
        </authorList>
    </citation>
    <scope>NUCLEOTIDE SEQUENCE</scope>
    <source>
        <strain evidence="2">ChiHjej12B11-7776</strain>
    </source>
</reference>
<feature type="domain" description="N-acetyltransferase" evidence="1">
    <location>
        <begin position="1"/>
        <end position="135"/>
    </location>
</feature>
<dbReference type="CDD" id="cd04301">
    <property type="entry name" value="NAT_SF"/>
    <property type="match status" value="1"/>
</dbReference>
<proteinExistence type="predicted"/>
<protein>
    <submittedName>
        <fullName evidence="2">GNAT family N-acetyltransferase</fullName>
    </submittedName>
</protein>
<sequence length="135" mass="15415">ATRLIALSKEWEQENSCYGYLGNNSEDFKDKRIFVAAEGDLIFGYLLGHNAQAEKDTSIYRGGTKYFEIDELYVTPQHRNSGIGKELFSCAERAVSPDVNVIMPVTATKNFREILHFYIDELGMDFWSASLFKKI</sequence>
<dbReference type="AlphaFoldDB" id="A0A9D1MYC4"/>
<accession>A0A9D1MYC4</accession>
<dbReference type="PROSITE" id="PS51186">
    <property type="entry name" value="GNAT"/>
    <property type="match status" value="1"/>
</dbReference>
<gene>
    <name evidence="2" type="ORF">IAC72_05500</name>
</gene>
<organism evidence="2 3">
    <name type="scientific">Candidatus Fimimonas merdipullorum</name>
    <dbReference type="NCBI Taxonomy" id="2840822"/>
    <lineage>
        <taxon>Bacteria</taxon>
        <taxon>Pseudomonadati</taxon>
        <taxon>Myxococcota</taxon>
        <taxon>Myxococcia</taxon>
        <taxon>Myxococcales</taxon>
        <taxon>Cystobacterineae</taxon>
        <taxon>Myxococcaceae</taxon>
        <taxon>Myxococcaceae incertae sedis</taxon>
        <taxon>Candidatus Fimimonas</taxon>
    </lineage>
</organism>
<dbReference type="InterPro" id="IPR016181">
    <property type="entry name" value="Acyl_CoA_acyltransferase"/>
</dbReference>
<dbReference type="InterPro" id="IPR000182">
    <property type="entry name" value="GNAT_dom"/>
</dbReference>
<evidence type="ECO:0000259" key="1">
    <source>
        <dbReference type="PROSITE" id="PS51186"/>
    </source>
</evidence>
<dbReference type="SUPFAM" id="SSF55729">
    <property type="entry name" value="Acyl-CoA N-acyltransferases (Nat)"/>
    <property type="match status" value="1"/>
</dbReference>
<dbReference type="GO" id="GO:0016747">
    <property type="term" value="F:acyltransferase activity, transferring groups other than amino-acyl groups"/>
    <property type="evidence" value="ECO:0007669"/>
    <property type="project" value="InterPro"/>
</dbReference>
<name>A0A9D1MYC4_9BACT</name>
<evidence type="ECO:0000313" key="3">
    <source>
        <dbReference type="Proteomes" id="UP000886852"/>
    </source>
</evidence>
<comment type="caution">
    <text evidence="2">The sequence shown here is derived from an EMBL/GenBank/DDBJ whole genome shotgun (WGS) entry which is preliminary data.</text>
</comment>
<evidence type="ECO:0000313" key="2">
    <source>
        <dbReference type="EMBL" id="HIU91444.1"/>
    </source>
</evidence>